<evidence type="ECO:0000313" key="1">
    <source>
        <dbReference type="EMBL" id="MCF0061732.1"/>
    </source>
</evidence>
<gene>
    <name evidence="1" type="ORF">LXM26_09520</name>
</gene>
<keyword evidence="2" id="KW-1185">Reference proteome</keyword>
<proteinExistence type="predicted"/>
<sequence length="69" mass="8007">MKTISCIAIRSNMTPDGFGHWAKANNAGFILMDYQFNQEKFFPLPSDPDIENYHRAYFDGRFAVFLLVK</sequence>
<reference evidence="1" key="1">
    <citation type="submission" date="2021-12" db="EMBL/GenBank/DDBJ databases">
        <title>Novel species in genus Dyadobacter.</title>
        <authorList>
            <person name="Ma C."/>
        </authorList>
    </citation>
    <scope>NUCLEOTIDE SEQUENCE</scope>
    <source>
        <strain evidence="1">LJ419</strain>
    </source>
</reference>
<dbReference type="EMBL" id="JAJTTC010000001">
    <property type="protein sequence ID" value="MCF0061732.1"/>
    <property type="molecule type" value="Genomic_DNA"/>
</dbReference>
<dbReference type="Proteomes" id="UP001139000">
    <property type="component" value="Unassembled WGS sequence"/>
</dbReference>
<dbReference type="AlphaFoldDB" id="A0A9X1PI18"/>
<name>A0A9X1PI18_9BACT</name>
<organism evidence="1 2">
    <name type="scientific">Dyadobacter chenwenxiniae</name>
    <dbReference type="NCBI Taxonomy" id="2906456"/>
    <lineage>
        <taxon>Bacteria</taxon>
        <taxon>Pseudomonadati</taxon>
        <taxon>Bacteroidota</taxon>
        <taxon>Cytophagia</taxon>
        <taxon>Cytophagales</taxon>
        <taxon>Spirosomataceae</taxon>
        <taxon>Dyadobacter</taxon>
    </lineage>
</organism>
<evidence type="ECO:0000313" key="2">
    <source>
        <dbReference type="Proteomes" id="UP001139000"/>
    </source>
</evidence>
<protein>
    <submittedName>
        <fullName evidence="1">Uncharacterized protein</fullName>
    </submittedName>
</protein>
<dbReference type="RefSeq" id="WP_234654998.1">
    <property type="nucleotide sequence ID" value="NZ_CP094997.1"/>
</dbReference>
<accession>A0A9X1PI18</accession>
<comment type="caution">
    <text evidence="1">The sequence shown here is derived from an EMBL/GenBank/DDBJ whole genome shotgun (WGS) entry which is preliminary data.</text>
</comment>